<organism evidence="1 2">
    <name type="scientific">Panagrolaimus sp. JU765</name>
    <dbReference type="NCBI Taxonomy" id="591449"/>
    <lineage>
        <taxon>Eukaryota</taxon>
        <taxon>Metazoa</taxon>
        <taxon>Ecdysozoa</taxon>
        <taxon>Nematoda</taxon>
        <taxon>Chromadorea</taxon>
        <taxon>Rhabditida</taxon>
        <taxon>Tylenchina</taxon>
        <taxon>Panagrolaimomorpha</taxon>
        <taxon>Panagrolaimoidea</taxon>
        <taxon>Panagrolaimidae</taxon>
        <taxon>Panagrolaimus</taxon>
    </lineage>
</organism>
<evidence type="ECO:0000313" key="1">
    <source>
        <dbReference type="Proteomes" id="UP000887576"/>
    </source>
</evidence>
<protein>
    <submittedName>
        <fullName evidence="2">DM2 domain-containing protein</fullName>
    </submittedName>
</protein>
<reference evidence="2" key="1">
    <citation type="submission" date="2022-11" db="UniProtKB">
        <authorList>
            <consortium name="WormBaseParasite"/>
        </authorList>
    </citation>
    <scope>IDENTIFICATION</scope>
</reference>
<sequence length="574" mass="66189">MMRQPAQPPQVNVNMTPVRFNPPQQPPQVPQPGSKRSVQLPPAPGINPMGGGPRPQNTRNRKRRNLDRAIMSEIAEAYPEGKSYVDLLSMEARIDAALLRKRMNIQEALKRPQKMKKKMRVFISHLFIPGREPRENDPGTVPMWELRVEGRLIDECNPTQLELPPSQLTNSANANAQLAARTKRKFSTFFKSLVIELDKDIYGPDNHLLTNSANANAQLAARTKRKFSTFFKSLVIELDKDIYGPDNHLVEWHRAPHTSETDGFQVKRPGDRDVTCTILLSLDYQPMKYKLQPKLAKLLGIALETRPKPMKYKLQPKLAKLLGIALETRPKVIEALWQYIRSHNLQDVKSRDFINCDDMLEQIFMTKRMRFAEIPQRVQSLLTMPDPIVIKHVIRKTDSDKPITSCYDVDVDLDDPLRNVMTQFLATMSGSDKPITSCYDVDVDLDDPLRNVMTQFLATMSGSSEILNLDQKIYDLAEQVSEWKQRVDYYKRFADSPREFLVRWQQSQEADLKNMLAHGEAKGMKNPFPDQPLQAVDRYLQPDMQEGAFRYFYNRICRLRKELEMGINTKNYMC</sequence>
<dbReference type="Proteomes" id="UP000887576">
    <property type="component" value="Unplaced"/>
</dbReference>
<evidence type="ECO:0000313" key="2">
    <source>
        <dbReference type="WBParaSite" id="JU765_v2.g17396.t1"/>
    </source>
</evidence>
<dbReference type="WBParaSite" id="JU765_v2.g17396.t1">
    <property type="protein sequence ID" value="JU765_v2.g17396.t1"/>
    <property type="gene ID" value="JU765_v2.g17396"/>
</dbReference>
<name>A0AC34QLQ1_9BILA</name>
<proteinExistence type="predicted"/>
<accession>A0AC34QLQ1</accession>